<dbReference type="InterPro" id="IPR003718">
    <property type="entry name" value="OsmC/Ohr_fam"/>
</dbReference>
<dbReference type="Proteomes" id="UP001595387">
    <property type="component" value="Unassembled WGS sequence"/>
</dbReference>
<reference evidence="2" key="1">
    <citation type="journal article" date="2019" name="Int. J. Syst. Evol. Microbiol.">
        <title>The Global Catalogue of Microorganisms (GCM) 10K type strain sequencing project: providing services to taxonomists for standard genome sequencing and annotation.</title>
        <authorList>
            <consortium name="The Broad Institute Genomics Platform"/>
            <consortium name="The Broad Institute Genome Sequencing Center for Infectious Disease"/>
            <person name="Wu L."/>
            <person name="Ma J."/>
        </authorList>
    </citation>
    <scope>NUCLEOTIDE SEQUENCE [LARGE SCALE GENOMIC DNA]</scope>
    <source>
        <strain evidence="2">KCTC 13193</strain>
    </source>
</reference>
<accession>A0ABV7AA14</accession>
<protein>
    <submittedName>
        <fullName evidence="1">OsmC family protein</fullName>
        <ecNumber evidence="1">1.11.1.-</ecNumber>
    </submittedName>
</protein>
<dbReference type="SUPFAM" id="SSF82784">
    <property type="entry name" value="OsmC-like"/>
    <property type="match status" value="1"/>
</dbReference>
<dbReference type="InterPro" id="IPR015946">
    <property type="entry name" value="KH_dom-like_a/b"/>
</dbReference>
<dbReference type="GO" id="GO:0004601">
    <property type="term" value="F:peroxidase activity"/>
    <property type="evidence" value="ECO:0007669"/>
    <property type="project" value="UniProtKB-KW"/>
</dbReference>
<dbReference type="EC" id="1.11.1.-" evidence="1"/>
<organism evidence="1 2">
    <name type="scientific">Virgibacillus sediminis</name>
    <dbReference type="NCBI Taxonomy" id="202260"/>
    <lineage>
        <taxon>Bacteria</taxon>
        <taxon>Bacillati</taxon>
        <taxon>Bacillota</taxon>
        <taxon>Bacilli</taxon>
        <taxon>Bacillales</taxon>
        <taxon>Bacillaceae</taxon>
        <taxon>Virgibacillus</taxon>
    </lineage>
</organism>
<dbReference type="PANTHER" id="PTHR34352:SF1">
    <property type="entry name" value="PROTEIN YHFA"/>
    <property type="match status" value="1"/>
</dbReference>
<keyword evidence="1" id="KW-0575">Peroxidase</keyword>
<evidence type="ECO:0000313" key="2">
    <source>
        <dbReference type="Proteomes" id="UP001595387"/>
    </source>
</evidence>
<dbReference type="PANTHER" id="PTHR34352">
    <property type="entry name" value="PROTEIN YHFA"/>
    <property type="match status" value="1"/>
</dbReference>
<sequence>MEFHLKECGIQTELQFSELCVSGNEEYGFRPFQLMVASIAGCSGSVLRKILEKQRTDVEDIQIVADTNRNPAEGNRIEEISLVFTVKGRDLDPAKMQKNLETARKNCSMIRSVEDSIRIVESIEIEELGG</sequence>
<dbReference type="RefSeq" id="WP_390307545.1">
    <property type="nucleotide sequence ID" value="NZ_JBHRRZ010000037.1"/>
</dbReference>
<name>A0ABV7AA14_9BACI</name>
<dbReference type="EMBL" id="JBHRRZ010000037">
    <property type="protein sequence ID" value="MFC2949580.1"/>
    <property type="molecule type" value="Genomic_DNA"/>
</dbReference>
<keyword evidence="2" id="KW-1185">Reference proteome</keyword>
<proteinExistence type="predicted"/>
<keyword evidence="1" id="KW-0560">Oxidoreductase</keyword>
<evidence type="ECO:0000313" key="1">
    <source>
        <dbReference type="EMBL" id="MFC2949580.1"/>
    </source>
</evidence>
<dbReference type="Pfam" id="PF02566">
    <property type="entry name" value="OsmC"/>
    <property type="match status" value="1"/>
</dbReference>
<gene>
    <name evidence="1" type="ORF">ACFODW_14760</name>
</gene>
<comment type="caution">
    <text evidence="1">The sequence shown here is derived from an EMBL/GenBank/DDBJ whole genome shotgun (WGS) entry which is preliminary data.</text>
</comment>
<dbReference type="Gene3D" id="3.30.300.20">
    <property type="match status" value="1"/>
</dbReference>
<dbReference type="InterPro" id="IPR036102">
    <property type="entry name" value="OsmC/Ohrsf"/>
</dbReference>